<gene>
    <name evidence="2" type="ORF">A8806_10483</name>
</gene>
<organism evidence="2 3">
    <name type="scientific">Faecalicatena orotica</name>
    <dbReference type="NCBI Taxonomy" id="1544"/>
    <lineage>
        <taxon>Bacteria</taxon>
        <taxon>Bacillati</taxon>
        <taxon>Bacillota</taxon>
        <taxon>Clostridia</taxon>
        <taxon>Lachnospirales</taxon>
        <taxon>Lachnospiraceae</taxon>
        <taxon>Faecalicatena</taxon>
    </lineage>
</organism>
<dbReference type="RefSeq" id="WP_278321107.1">
    <property type="nucleotide sequence ID" value="NZ_BAAACK010000019.1"/>
</dbReference>
<protein>
    <submittedName>
        <fullName evidence="2">Uncharacterized protein</fullName>
    </submittedName>
</protein>
<evidence type="ECO:0000313" key="2">
    <source>
        <dbReference type="EMBL" id="PWJ30218.1"/>
    </source>
</evidence>
<reference evidence="2 3" key="1">
    <citation type="submission" date="2018-05" db="EMBL/GenBank/DDBJ databases">
        <title>The Hungate 1000. A catalogue of reference genomes from the rumen microbiome.</title>
        <authorList>
            <person name="Kelly W."/>
        </authorList>
    </citation>
    <scope>NUCLEOTIDE SEQUENCE [LARGE SCALE GENOMIC DNA]</scope>
    <source>
        <strain evidence="2 3">NLAE-zl-C242</strain>
    </source>
</reference>
<evidence type="ECO:0000256" key="1">
    <source>
        <dbReference type="SAM" id="SignalP"/>
    </source>
</evidence>
<dbReference type="EMBL" id="QGDL01000004">
    <property type="protein sequence ID" value="PWJ30218.1"/>
    <property type="molecule type" value="Genomic_DNA"/>
</dbReference>
<dbReference type="Proteomes" id="UP000245845">
    <property type="component" value="Unassembled WGS sequence"/>
</dbReference>
<proteinExistence type="predicted"/>
<feature type="chain" id="PRO_5043162120" evidence="1">
    <location>
        <begin position="24"/>
        <end position="40"/>
    </location>
</feature>
<comment type="caution">
    <text evidence="2">The sequence shown here is derived from an EMBL/GenBank/DDBJ whole genome shotgun (WGS) entry which is preliminary data.</text>
</comment>
<feature type="signal peptide" evidence="1">
    <location>
        <begin position="1"/>
        <end position="23"/>
    </location>
</feature>
<keyword evidence="3" id="KW-1185">Reference proteome</keyword>
<accession>A0A2Y9BBD7</accession>
<sequence>MKAKEYKRVLAVVLSAGMITVQAAPVLAADISGGQTAGQA</sequence>
<dbReference type="AlphaFoldDB" id="A0A2Y9BBD7"/>
<keyword evidence="1" id="KW-0732">Signal</keyword>
<evidence type="ECO:0000313" key="3">
    <source>
        <dbReference type="Proteomes" id="UP000245845"/>
    </source>
</evidence>
<name>A0A2Y9BBD7_9FIRM</name>